<keyword evidence="3" id="KW-0808">Transferase</keyword>
<dbReference type="InterPro" id="IPR000477">
    <property type="entry name" value="RT_dom"/>
</dbReference>
<dbReference type="PROSITE" id="PS50878">
    <property type="entry name" value="RT_POL"/>
    <property type="match status" value="1"/>
</dbReference>
<sequence length="700" mass="79346">VSDSHTDKRDCETLVVTRAQSKNLESTPSTPSDCGSSITDSDVLSSFTDNDVKKYVRTCHVCQIKPRIGHDKPAPLQRVHVVEEPFQRVIRVIVGSLPVSEDRFEYLLTIVDVATRWAETVPLRRITATDGAESLFQIFCRLGFPLEIQSDKGQQCMSHLLAEFNKLCDIKHYVSTPYHPQTNGVVERFHGTLKSILRKLANECPTKWTKYLPAALFAYRNQVHVSTGFSPFFLLFGRAPRGPMDILKDLFTNKTLCSDSVFQYHYVLDLHNRNRMGWQLARESLRESSLQSQIRQVPKSTLKTFLPGDDVLVLLPTTDNKLILSYSSPYKIIEKRTNVVYLVDLDDIDKPTDLTDNENPIHFPQTIDFASPVAYLSAVSEEDGTEIGSSFPTPSYQAEVSDVKIDPILKPSQVQEVKDLLYEFRDIIATVPGCTNSLGHEIRLKSHEVIRVKPYPLPFAAQDFVKREITELLSLGIIEPSTSPYNFPMVVVKKKNGSMRLCIDFRKLNNITVFDSENIPLQDDLFDKLADATIFSSFDLLKAYWQVPLHPDSRKYTAFQTPLGLMQWVRMPFGLATAPATFCRLMRLVIGQTPNLLSYFDDTFAFSTNWEEHVSALRTLLTLLRRHGLHINPSKVSIGADRTEFLGHVVSSGTMTPGQNKLDKILNLAVPAKKKDVRSLLGLLNYYRHFIPNFAARLMR</sequence>
<evidence type="ECO:0000259" key="1">
    <source>
        <dbReference type="PROSITE" id="PS50878"/>
    </source>
</evidence>
<dbReference type="CDD" id="cd01647">
    <property type="entry name" value="RT_LTR"/>
    <property type="match status" value="1"/>
</dbReference>
<dbReference type="InterPro" id="IPR012337">
    <property type="entry name" value="RNaseH-like_sf"/>
</dbReference>
<protein>
    <submittedName>
        <fullName evidence="3">Reverse transcriptase</fullName>
    </submittedName>
</protein>
<dbReference type="InterPro" id="IPR001584">
    <property type="entry name" value="Integrase_cat-core"/>
</dbReference>
<dbReference type="PANTHER" id="PTHR37984">
    <property type="entry name" value="PROTEIN CBG26694"/>
    <property type="match status" value="1"/>
</dbReference>
<dbReference type="SUPFAM" id="SSF56672">
    <property type="entry name" value="DNA/RNA polymerases"/>
    <property type="match status" value="1"/>
</dbReference>
<dbReference type="Proteomes" id="UP000762676">
    <property type="component" value="Unassembled WGS sequence"/>
</dbReference>
<dbReference type="SUPFAM" id="SSF53098">
    <property type="entry name" value="Ribonuclease H-like"/>
    <property type="match status" value="1"/>
</dbReference>
<dbReference type="InterPro" id="IPR036397">
    <property type="entry name" value="RNaseH_sf"/>
</dbReference>
<accession>A0AAV4FLU4</accession>
<dbReference type="InterPro" id="IPR050951">
    <property type="entry name" value="Retrovirus_Pol_polyprotein"/>
</dbReference>
<organism evidence="3 4">
    <name type="scientific">Elysia marginata</name>
    <dbReference type="NCBI Taxonomy" id="1093978"/>
    <lineage>
        <taxon>Eukaryota</taxon>
        <taxon>Metazoa</taxon>
        <taxon>Spiralia</taxon>
        <taxon>Lophotrochozoa</taxon>
        <taxon>Mollusca</taxon>
        <taxon>Gastropoda</taxon>
        <taxon>Heterobranchia</taxon>
        <taxon>Euthyneura</taxon>
        <taxon>Panpulmonata</taxon>
        <taxon>Sacoglossa</taxon>
        <taxon>Placobranchoidea</taxon>
        <taxon>Plakobranchidae</taxon>
        <taxon>Elysia</taxon>
    </lineage>
</organism>
<dbReference type="Gene3D" id="3.30.70.270">
    <property type="match status" value="2"/>
</dbReference>
<gene>
    <name evidence="3" type="ORF">ElyMa_005751500</name>
</gene>
<dbReference type="Gene3D" id="3.30.420.10">
    <property type="entry name" value="Ribonuclease H-like superfamily/Ribonuclease H"/>
    <property type="match status" value="1"/>
</dbReference>
<dbReference type="Gene3D" id="3.10.10.10">
    <property type="entry name" value="HIV Type 1 Reverse Transcriptase, subunit A, domain 1"/>
    <property type="match status" value="1"/>
</dbReference>
<evidence type="ECO:0000313" key="4">
    <source>
        <dbReference type="Proteomes" id="UP000762676"/>
    </source>
</evidence>
<feature type="non-terminal residue" evidence="3">
    <location>
        <position position="1"/>
    </location>
</feature>
<dbReference type="GO" id="GO:0003964">
    <property type="term" value="F:RNA-directed DNA polymerase activity"/>
    <property type="evidence" value="ECO:0007669"/>
    <property type="project" value="UniProtKB-KW"/>
</dbReference>
<feature type="domain" description="Integrase catalytic" evidence="2">
    <location>
        <begin position="81"/>
        <end position="239"/>
    </location>
</feature>
<keyword evidence="3" id="KW-0548">Nucleotidyltransferase</keyword>
<dbReference type="GO" id="GO:0003676">
    <property type="term" value="F:nucleic acid binding"/>
    <property type="evidence" value="ECO:0007669"/>
    <property type="project" value="InterPro"/>
</dbReference>
<proteinExistence type="predicted"/>
<dbReference type="FunFam" id="3.30.420.10:FF:000032">
    <property type="entry name" value="Retrovirus-related Pol polyprotein from transposon 297-like Protein"/>
    <property type="match status" value="1"/>
</dbReference>
<feature type="domain" description="Reverse transcriptase" evidence="1">
    <location>
        <begin position="473"/>
        <end position="650"/>
    </location>
</feature>
<dbReference type="Pfam" id="PF00665">
    <property type="entry name" value="rve"/>
    <property type="match status" value="1"/>
</dbReference>
<dbReference type="InterPro" id="IPR043502">
    <property type="entry name" value="DNA/RNA_pol_sf"/>
</dbReference>
<reference evidence="3 4" key="1">
    <citation type="journal article" date="2021" name="Elife">
        <title>Chloroplast acquisition without the gene transfer in kleptoplastic sea slugs, Plakobranchus ocellatus.</title>
        <authorList>
            <person name="Maeda T."/>
            <person name="Takahashi S."/>
            <person name="Yoshida T."/>
            <person name="Shimamura S."/>
            <person name="Takaki Y."/>
            <person name="Nagai Y."/>
            <person name="Toyoda A."/>
            <person name="Suzuki Y."/>
            <person name="Arimoto A."/>
            <person name="Ishii H."/>
            <person name="Satoh N."/>
            <person name="Nishiyama T."/>
            <person name="Hasebe M."/>
            <person name="Maruyama T."/>
            <person name="Minagawa J."/>
            <person name="Obokata J."/>
            <person name="Shigenobu S."/>
        </authorList>
    </citation>
    <scope>NUCLEOTIDE SEQUENCE [LARGE SCALE GENOMIC DNA]</scope>
</reference>
<dbReference type="PANTHER" id="PTHR37984:SF5">
    <property type="entry name" value="PROTEIN NYNRIN-LIKE"/>
    <property type="match status" value="1"/>
</dbReference>
<keyword evidence="3" id="KW-0695">RNA-directed DNA polymerase</keyword>
<evidence type="ECO:0000313" key="3">
    <source>
        <dbReference type="EMBL" id="GFR74278.1"/>
    </source>
</evidence>
<dbReference type="AlphaFoldDB" id="A0AAV4FLU4"/>
<keyword evidence="4" id="KW-1185">Reference proteome</keyword>
<dbReference type="Pfam" id="PF00078">
    <property type="entry name" value="RVT_1"/>
    <property type="match status" value="1"/>
</dbReference>
<dbReference type="InterPro" id="IPR043128">
    <property type="entry name" value="Rev_trsase/Diguanyl_cyclase"/>
</dbReference>
<dbReference type="GO" id="GO:0015074">
    <property type="term" value="P:DNA integration"/>
    <property type="evidence" value="ECO:0007669"/>
    <property type="project" value="InterPro"/>
</dbReference>
<comment type="caution">
    <text evidence="3">The sequence shown here is derived from an EMBL/GenBank/DDBJ whole genome shotgun (WGS) entry which is preliminary data.</text>
</comment>
<dbReference type="PROSITE" id="PS50994">
    <property type="entry name" value="INTEGRASE"/>
    <property type="match status" value="1"/>
</dbReference>
<dbReference type="EMBL" id="BMAT01011512">
    <property type="protein sequence ID" value="GFR74278.1"/>
    <property type="molecule type" value="Genomic_DNA"/>
</dbReference>
<name>A0AAV4FLU4_9GAST</name>
<evidence type="ECO:0000259" key="2">
    <source>
        <dbReference type="PROSITE" id="PS50994"/>
    </source>
</evidence>